<accession>A0A2M8Q0W4</accession>
<dbReference type="NCBIfam" id="TIGR01800">
    <property type="entry name" value="cit_synth_II"/>
    <property type="match status" value="1"/>
</dbReference>
<gene>
    <name evidence="8" type="ORF">CUN49_14780</name>
    <name evidence="9" type="ORF">CUN50_00515</name>
</gene>
<dbReference type="UniPathway" id="UPA00223"/>
<dbReference type="InterPro" id="IPR016143">
    <property type="entry name" value="Citrate_synth-like_sm_a-sub"/>
</dbReference>
<name>A0A2M8Q0W4_9CHLR</name>
<dbReference type="GO" id="GO:0005975">
    <property type="term" value="P:carbohydrate metabolic process"/>
    <property type="evidence" value="ECO:0007669"/>
    <property type="project" value="TreeGrafter"/>
</dbReference>
<keyword evidence="4 6" id="KW-0808">Transferase</keyword>
<dbReference type="Proteomes" id="UP000228947">
    <property type="component" value="Unassembled WGS sequence"/>
</dbReference>
<evidence type="ECO:0000313" key="9">
    <source>
        <dbReference type="EMBL" id="PJF43438.1"/>
    </source>
</evidence>
<evidence type="ECO:0000313" key="11">
    <source>
        <dbReference type="Proteomes" id="UP000229681"/>
    </source>
</evidence>
<keyword evidence="3" id="KW-0816">Tricarboxylic acid cycle</keyword>
<dbReference type="PRINTS" id="PR00143">
    <property type="entry name" value="CITRTSNTHASE"/>
</dbReference>
<evidence type="ECO:0000256" key="7">
    <source>
        <dbReference type="PIRSR" id="PIRSR001369-1"/>
    </source>
</evidence>
<dbReference type="InterPro" id="IPR024176">
    <property type="entry name" value="Citrate_synthase_bac-typ"/>
</dbReference>
<dbReference type="InterPro" id="IPR011278">
    <property type="entry name" value="2-MeCitrate/Citrate_synth_II"/>
</dbReference>
<dbReference type="GO" id="GO:0036440">
    <property type="term" value="F:citrate synthase activity"/>
    <property type="evidence" value="ECO:0007669"/>
    <property type="project" value="UniProtKB-EC"/>
</dbReference>
<dbReference type="SUPFAM" id="SSF48256">
    <property type="entry name" value="Citrate synthase"/>
    <property type="match status" value="1"/>
</dbReference>
<dbReference type="GO" id="GO:0006099">
    <property type="term" value="P:tricarboxylic acid cycle"/>
    <property type="evidence" value="ECO:0007669"/>
    <property type="project" value="UniProtKB-UniPathway"/>
</dbReference>
<dbReference type="PIRSF" id="PIRSF001369">
    <property type="entry name" value="Citrate_synth"/>
    <property type="match status" value="1"/>
</dbReference>
<dbReference type="PANTHER" id="PTHR11739">
    <property type="entry name" value="CITRATE SYNTHASE"/>
    <property type="match status" value="1"/>
</dbReference>
<dbReference type="InterPro" id="IPR016142">
    <property type="entry name" value="Citrate_synth-like_lrg_a-sub"/>
</dbReference>
<accession>A0A2M8PAQ0</accession>
<dbReference type="PANTHER" id="PTHR11739:SF4">
    <property type="entry name" value="CITRATE SYNTHASE, PEROXISOMAL"/>
    <property type="match status" value="1"/>
</dbReference>
<dbReference type="InterPro" id="IPR036969">
    <property type="entry name" value="Citrate_synthase_sf"/>
</dbReference>
<proteinExistence type="inferred from homology"/>
<evidence type="ECO:0000256" key="4">
    <source>
        <dbReference type="ARBA" id="ARBA00022679"/>
    </source>
</evidence>
<evidence type="ECO:0000256" key="3">
    <source>
        <dbReference type="ARBA" id="ARBA00022532"/>
    </source>
</evidence>
<dbReference type="Pfam" id="PF00285">
    <property type="entry name" value="Citrate_synt"/>
    <property type="match status" value="1"/>
</dbReference>
<dbReference type="InterPro" id="IPR002020">
    <property type="entry name" value="Citrate_synthase"/>
</dbReference>
<evidence type="ECO:0000256" key="1">
    <source>
        <dbReference type="ARBA" id="ARBA00005163"/>
    </source>
</evidence>
<dbReference type="AlphaFoldDB" id="A0A2M8Q0W4"/>
<comment type="caution">
    <text evidence="9">The sequence shown here is derived from an EMBL/GenBank/DDBJ whole genome shotgun (WGS) entry which is preliminary data.</text>
</comment>
<organism evidence="9 10">
    <name type="scientific">Candidatus Thermofonsia Clade 1 bacterium</name>
    <dbReference type="NCBI Taxonomy" id="2364210"/>
    <lineage>
        <taxon>Bacteria</taxon>
        <taxon>Bacillati</taxon>
        <taxon>Chloroflexota</taxon>
        <taxon>Candidatus Thermofontia</taxon>
        <taxon>Candidatus Thermofonsia Clade 1</taxon>
    </lineage>
</organism>
<evidence type="ECO:0000313" key="10">
    <source>
        <dbReference type="Proteomes" id="UP000228947"/>
    </source>
</evidence>
<feature type="active site" evidence="7">
    <location>
        <position position="264"/>
    </location>
</feature>
<dbReference type="GO" id="GO:0005829">
    <property type="term" value="C:cytosol"/>
    <property type="evidence" value="ECO:0007669"/>
    <property type="project" value="TreeGrafter"/>
</dbReference>
<keyword evidence="9" id="KW-0012">Acyltransferase</keyword>
<comment type="catalytic activity">
    <reaction evidence="5">
        <text>oxaloacetate + acetyl-CoA + H2O = citrate + CoA + H(+)</text>
        <dbReference type="Rhea" id="RHEA:16845"/>
        <dbReference type="ChEBI" id="CHEBI:15377"/>
        <dbReference type="ChEBI" id="CHEBI:15378"/>
        <dbReference type="ChEBI" id="CHEBI:16452"/>
        <dbReference type="ChEBI" id="CHEBI:16947"/>
        <dbReference type="ChEBI" id="CHEBI:57287"/>
        <dbReference type="ChEBI" id="CHEBI:57288"/>
        <dbReference type="EC" id="2.3.3.16"/>
    </reaction>
</comment>
<comment type="similarity">
    <text evidence="2 6">Belongs to the citrate synthase family.</text>
</comment>
<dbReference type="EMBL" id="PGTL01000001">
    <property type="protein sequence ID" value="PJF43438.1"/>
    <property type="molecule type" value="Genomic_DNA"/>
</dbReference>
<evidence type="ECO:0000256" key="5">
    <source>
        <dbReference type="ARBA" id="ARBA00049288"/>
    </source>
</evidence>
<dbReference type="EMBL" id="PGTM01000325">
    <property type="protein sequence ID" value="PJF34615.1"/>
    <property type="molecule type" value="Genomic_DNA"/>
</dbReference>
<comment type="pathway">
    <text evidence="1">Carbohydrate metabolism; tricarboxylic acid cycle.</text>
</comment>
<reference evidence="10 11" key="1">
    <citation type="submission" date="2017-11" db="EMBL/GenBank/DDBJ databases">
        <title>Evolution of Phototrophy in the Chloroflexi Phylum Driven by Horizontal Gene Transfer.</title>
        <authorList>
            <person name="Ward L.M."/>
            <person name="Hemp J."/>
            <person name="Shih P.M."/>
            <person name="Mcglynn S.E."/>
            <person name="Fischer W."/>
        </authorList>
    </citation>
    <scope>NUCLEOTIDE SEQUENCE [LARGE SCALE GENOMIC DNA]</scope>
    <source>
        <strain evidence="9">CP1_1M</strain>
        <strain evidence="8">JP3_13</strain>
    </source>
</reference>
<dbReference type="Gene3D" id="1.10.230.10">
    <property type="entry name" value="Cytochrome P450-Terp, domain 2"/>
    <property type="match status" value="1"/>
</dbReference>
<dbReference type="Gene3D" id="1.10.580.10">
    <property type="entry name" value="Citrate Synthase, domain 1"/>
    <property type="match status" value="1"/>
</dbReference>
<sequence length="383" mass="43263">MTDKAVAAAKGLQNVVVGQTRLSLVNGTEGKLIYVGYKIEDLAEHACFEEVIYLLWHGELPNRQQLNEIRQALQAEMYLPAAVMGMLYAFPKDATPMAVLRTAVSMLALYDPKADDNSVEENRRKALQLTAKVPVIVAAWERARNGKEPIPARSDYSFAQNFLWMLKGTEPQPQETAVIDAYLVLLSEHGMNASTFSARVTTSTLSDMYSAMTTAIGTLKGAAHGGANEEAMRMFFEIGSAENVENWFNTYVKTKQKRVMGMGHRVYKALDPRAAVLRRKAEEMSRATNNMHWFNLATKLEEVARHDPEFIEKKLYPNVDYYSAIALYTLGIPMDQFTPLFAIARMPGWTAHVMEQWADNRLIRPDVEYIGPMDLEWKPIDQR</sequence>
<feature type="active site" evidence="7">
    <location>
        <position position="320"/>
    </location>
</feature>
<evidence type="ECO:0000313" key="8">
    <source>
        <dbReference type="EMBL" id="PJF34615.1"/>
    </source>
</evidence>
<protein>
    <recommendedName>
        <fullName evidence="6">Citrate synthase</fullName>
    </recommendedName>
</protein>
<evidence type="ECO:0000256" key="6">
    <source>
        <dbReference type="PIRNR" id="PIRNR001369"/>
    </source>
</evidence>
<evidence type="ECO:0000256" key="2">
    <source>
        <dbReference type="ARBA" id="ARBA00010566"/>
    </source>
</evidence>
<dbReference type="Proteomes" id="UP000229681">
    <property type="component" value="Unassembled WGS sequence"/>
</dbReference>